<dbReference type="NCBIfam" id="TIGR04557">
    <property type="entry name" value="fuse_rel_SoxYZ"/>
    <property type="match status" value="1"/>
</dbReference>
<sequence>MHAERLFGKDKVVFDPAVHVDVPVIAENQHVFPMTLDARALGTVKRIIVLVDLDPLPLPVDFTPGEAAPWLSLRIKLDQRTPVRVAAQTPDGTWHVAGVWVDAAGGGCSAPPVSRAKGDWAQHLGEVRGAVYRSAQATRIRFAVRHPMDTGLVENIPAYNIETIRIMAGKQELSHMAVTGSVSEDPAFTMLLPAGEARPLTIAMHDSNGRDFDGILNPAEPEKHP</sequence>
<dbReference type="InterPro" id="IPR032711">
    <property type="entry name" value="SoxY"/>
</dbReference>
<dbReference type="HOGENOM" id="CLU_092713_0_0_5"/>
<dbReference type="AlphaFoldDB" id="F1ZB95"/>
<comment type="caution">
    <text evidence="3">The sequence shown here is derived from an EMBL/GenBank/DDBJ whole genome shotgun (WGS) entry which is preliminary data.</text>
</comment>
<evidence type="ECO:0008006" key="5">
    <source>
        <dbReference type="Google" id="ProtNLM"/>
    </source>
</evidence>
<proteinExistence type="predicted"/>
<dbReference type="Gene3D" id="2.60.40.10">
    <property type="entry name" value="Immunoglobulins"/>
    <property type="match status" value="1"/>
</dbReference>
<dbReference type="InterPro" id="IPR013783">
    <property type="entry name" value="Ig-like_fold"/>
</dbReference>
<accession>F1ZB95</accession>
<dbReference type="eggNOG" id="COG5501">
    <property type="taxonomic scope" value="Bacteria"/>
</dbReference>
<dbReference type="SUPFAM" id="SSF81296">
    <property type="entry name" value="E set domains"/>
    <property type="match status" value="1"/>
</dbReference>
<evidence type="ECO:0000259" key="1">
    <source>
        <dbReference type="Pfam" id="PF08770"/>
    </source>
</evidence>
<dbReference type="EMBL" id="AEWJ01000044">
    <property type="protein sequence ID" value="EGD58207.1"/>
    <property type="molecule type" value="Genomic_DNA"/>
</dbReference>
<dbReference type="Pfam" id="PF13501">
    <property type="entry name" value="SoxY"/>
    <property type="match status" value="1"/>
</dbReference>
<reference evidence="3 4" key="1">
    <citation type="journal article" date="2012" name="J. Bacteriol.">
        <title>Draft Genome Sequence of Novosphingobium nitrogenifigens Y88T.</title>
        <authorList>
            <person name="Strabala T.J."/>
            <person name="Macdonald L."/>
            <person name="Liu V."/>
            <person name="Smit A.M."/>
        </authorList>
    </citation>
    <scope>NUCLEOTIDE SEQUENCE [LARGE SCALE GENOMIC DNA]</scope>
    <source>
        <strain evidence="3 4">DSM 19370</strain>
    </source>
</reference>
<keyword evidence="4" id="KW-1185">Reference proteome</keyword>
<gene>
    <name evidence="3" type="ORF">Y88_0259</name>
</gene>
<dbReference type="Proteomes" id="UP000004728">
    <property type="component" value="Unassembled WGS sequence"/>
</dbReference>
<dbReference type="Gene3D" id="2.60.40.2470">
    <property type="entry name" value="SoxY domain"/>
    <property type="match status" value="1"/>
</dbReference>
<dbReference type="Pfam" id="PF08770">
    <property type="entry name" value="SoxZ"/>
    <property type="match status" value="1"/>
</dbReference>
<evidence type="ECO:0000313" key="3">
    <source>
        <dbReference type="EMBL" id="EGD58207.1"/>
    </source>
</evidence>
<dbReference type="InterPro" id="IPR014880">
    <property type="entry name" value="SoxZ_dom"/>
</dbReference>
<feature type="domain" description="Ig-like SoxY" evidence="2">
    <location>
        <begin position="4"/>
        <end position="108"/>
    </location>
</feature>
<name>F1ZB95_9SPHN</name>
<evidence type="ECO:0000259" key="2">
    <source>
        <dbReference type="Pfam" id="PF13501"/>
    </source>
</evidence>
<protein>
    <recommendedName>
        <fullName evidence="5">Quinoprotein dehydrogenase-associated SoxYZ-like carrier</fullName>
    </recommendedName>
</protein>
<feature type="domain" description="Sulphur oxidation protein SoxZ" evidence="1">
    <location>
        <begin position="133"/>
        <end position="213"/>
    </location>
</feature>
<dbReference type="InterPro" id="IPR030831">
    <property type="entry name" value="Fuse-rel_SoxYZ"/>
</dbReference>
<organism evidence="3 4">
    <name type="scientific">Novosphingobium nitrogenifigens DSM 19370</name>
    <dbReference type="NCBI Taxonomy" id="983920"/>
    <lineage>
        <taxon>Bacteria</taxon>
        <taxon>Pseudomonadati</taxon>
        <taxon>Pseudomonadota</taxon>
        <taxon>Alphaproteobacteria</taxon>
        <taxon>Sphingomonadales</taxon>
        <taxon>Sphingomonadaceae</taxon>
        <taxon>Novosphingobium</taxon>
    </lineage>
</organism>
<dbReference type="STRING" id="983920.Y88_0259"/>
<dbReference type="InParanoid" id="F1ZB95"/>
<dbReference type="InterPro" id="IPR014756">
    <property type="entry name" value="Ig_E-set"/>
</dbReference>
<evidence type="ECO:0000313" key="4">
    <source>
        <dbReference type="Proteomes" id="UP000004728"/>
    </source>
</evidence>
<dbReference type="InterPro" id="IPR038162">
    <property type="entry name" value="SoxY_sf"/>
</dbReference>